<keyword evidence="2" id="KW-0175">Coiled coil</keyword>
<sequence length="756" mass="85888">MYSDSEYDSSLYDAIGEGSYSNRYASGGRRPGGSAFFVKGGTLNMDEDHMTKSGHKGQSTKGAPEEDSDEGVSDTEDASMVYTADTIDRLLADGSERYAKEGHESYEDSSDDDDDDDDDYGVRRASSKMKRVDTGRRHRYENSKRDQGITYDADDVLQPRQIDKMYGKGVKMLKKMGYTGGGLGRDGTGVVAPIDLKAPVDKRGMHKDRDSSTLDIDYMGRVKQPTIRAVPISVNYSNAWRKKKVFRSKHEKQLPASTVKIPEVDQLIKALADKVQWFSEKGRQTYDAVEKAKGALTEAERELQEKESELTEQVEIIEVAEKALPRFMEFFQNVDNAFINLKDTTNVEVIIPVFENFVDRLFLECDADSTPYCYLGVQSICDHYFMRGLHAIYADWDIAKKPDLGARLVQSCLAQVDSYAYSSKTQAYFDQIIEPKLRKFFSEEWNVADTDVGKRCYKGWSSVISLLDGGGFKRRIAFESPLEVKLVNVIHEEKTIHLSHILVHPFLSSIGMGLSERTFVEHFVSAIMRMISKYVVSDVDKCLKPIKSWDRLLRRHDTEKIIQHVVRCLQNELKNVAINPQNQDTSVLQNAFLWMGYIGKGNLSEALCCDFMRRWLKVLKDWVMLPTANYDEVIIWYQGWKSFFPEEVIKTSAMESFLKDALREMDRASRNVLNAPTPQKNRERSPEKCDSKSIMNSVQKIGAMKGVVLIKRRGKTHNGKQVYAFGSASVIFDDCVMVINGNEARPISLYELEKLI</sequence>
<dbReference type="OMA" id="CEQDIIQ"/>
<dbReference type="KEGG" id="bbig:BBBOND_0107530"/>
<feature type="compositionally biased region" description="Basic and acidic residues" evidence="3">
    <location>
        <begin position="130"/>
        <end position="146"/>
    </location>
</feature>
<dbReference type="GO" id="GO:0071008">
    <property type="term" value="C:U2-type post-mRNA release spliceosomal complex"/>
    <property type="evidence" value="ECO:0007669"/>
    <property type="project" value="TreeGrafter"/>
</dbReference>
<dbReference type="PANTHER" id="PTHR23329:SF1">
    <property type="entry name" value="TUFTELIN-INTERACTING PROTEIN 11"/>
    <property type="match status" value="1"/>
</dbReference>
<feature type="compositionally biased region" description="Acidic residues" evidence="3">
    <location>
        <begin position="107"/>
        <end position="119"/>
    </location>
</feature>
<feature type="compositionally biased region" description="Basic and acidic residues" evidence="3">
    <location>
        <begin position="86"/>
        <end position="106"/>
    </location>
</feature>
<dbReference type="OrthoDB" id="4822at2759"/>
<protein>
    <submittedName>
        <fullName evidence="5">TUFTELIN-INTERACTING PROTEIN 11-RELATED domain containing protein, putative</fullName>
    </submittedName>
</protein>
<dbReference type="RefSeq" id="XP_012766641.1">
    <property type="nucleotide sequence ID" value="XM_012911187.1"/>
</dbReference>
<evidence type="ECO:0000256" key="1">
    <source>
        <dbReference type="ARBA" id="ARBA00010900"/>
    </source>
</evidence>
<feature type="region of interest" description="Disordered" evidence="3">
    <location>
        <begin position="669"/>
        <end position="690"/>
    </location>
</feature>
<dbReference type="InterPro" id="IPR045211">
    <property type="entry name" value="TFP11/STIP/Ntr1"/>
</dbReference>
<evidence type="ECO:0000259" key="4">
    <source>
        <dbReference type="PROSITE" id="PS50174"/>
    </source>
</evidence>
<gene>
    <name evidence="5" type="ORF">BBBOND_0107530</name>
</gene>
<organism evidence="5 6">
    <name type="scientific">Babesia bigemina</name>
    <dbReference type="NCBI Taxonomy" id="5866"/>
    <lineage>
        <taxon>Eukaryota</taxon>
        <taxon>Sar</taxon>
        <taxon>Alveolata</taxon>
        <taxon>Apicomplexa</taxon>
        <taxon>Aconoidasida</taxon>
        <taxon>Piroplasmida</taxon>
        <taxon>Babesiidae</taxon>
        <taxon>Babesia</taxon>
    </lineage>
</organism>
<proteinExistence type="inferred from homology"/>
<keyword evidence="6" id="KW-1185">Reference proteome</keyword>
<dbReference type="GO" id="GO:0003676">
    <property type="term" value="F:nucleic acid binding"/>
    <property type="evidence" value="ECO:0007669"/>
    <property type="project" value="InterPro"/>
</dbReference>
<feature type="domain" description="G-patch" evidence="4">
    <location>
        <begin position="165"/>
        <end position="210"/>
    </location>
</feature>
<feature type="compositionally biased region" description="Acidic residues" evidence="3">
    <location>
        <begin position="65"/>
        <end position="77"/>
    </location>
</feature>
<dbReference type="Pfam" id="PF01585">
    <property type="entry name" value="G-patch"/>
    <property type="match status" value="1"/>
</dbReference>
<dbReference type="Proteomes" id="UP000033188">
    <property type="component" value="Chromosome 1"/>
</dbReference>
<dbReference type="Pfam" id="PF07842">
    <property type="entry name" value="GCFC"/>
    <property type="match status" value="1"/>
</dbReference>
<evidence type="ECO:0000313" key="5">
    <source>
        <dbReference type="EMBL" id="CDR94455.1"/>
    </source>
</evidence>
<reference evidence="6" key="1">
    <citation type="journal article" date="2014" name="Nucleic Acids Res.">
        <title>The evolutionary dynamics of variant antigen genes in Babesia reveal a history of genomic innovation underlying host-parasite interaction.</title>
        <authorList>
            <person name="Jackson A.P."/>
            <person name="Otto T.D."/>
            <person name="Darby A."/>
            <person name="Ramaprasad A."/>
            <person name="Xia D."/>
            <person name="Echaide I.E."/>
            <person name="Farber M."/>
            <person name="Gahlot S."/>
            <person name="Gamble J."/>
            <person name="Gupta D."/>
            <person name="Gupta Y."/>
            <person name="Jackson L."/>
            <person name="Malandrin L."/>
            <person name="Malas T.B."/>
            <person name="Moussa E."/>
            <person name="Nair M."/>
            <person name="Reid A.J."/>
            <person name="Sanders M."/>
            <person name="Sharma J."/>
            <person name="Tracey A."/>
            <person name="Quail M.A."/>
            <person name="Weir W."/>
            <person name="Wastling J.M."/>
            <person name="Hall N."/>
            <person name="Willadsen P."/>
            <person name="Lingelbach K."/>
            <person name="Shiels B."/>
            <person name="Tait A."/>
            <person name="Berriman M."/>
            <person name="Allred D.R."/>
            <person name="Pain A."/>
        </authorList>
    </citation>
    <scope>NUCLEOTIDE SEQUENCE [LARGE SCALE GENOMIC DNA]</scope>
    <source>
        <strain evidence="6">Bond</strain>
    </source>
</reference>
<dbReference type="InterPro" id="IPR000467">
    <property type="entry name" value="G_patch_dom"/>
</dbReference>
<feature type="coiled-coil region" evidence="2">
    <location>
        <begin position="286"/>
        <end position="323"/>
    </location>
</feature>
<dbReference type="PANTHER" id="PTHR23329">
    <property type="entry name" value="TUFTELIN-INTERACTING PROTEIN 11-RELATED"/>
    <property type="match status" value="1"/>
</dbReference>
<dbReference type="EMBL" id="LK391707">
    <property type="protein sequence ID" value="CDR94455.1"/>
    <property type="molecule type" value="Genomic_DNA"/>
</dbReference>
<dbReference type="PROSITE" id="PS50174">
    <property type="entry name" value="G_PATCH"/>
    <property type="match status" value="1"/>
</dbReference>
<dbReference type="GeneID" id="24562996"/>
<comment type="similarity">
    <text evidence="1">Belongs to the TFP11/STIP family.</text>
</comment>
<dbReference type="VEuPathDB" id="PiroplasmaDB:BBBOND_0107530"/>
<dbReference type="STRING" id="5866.A0A061D9P8"/>
<dbReference type="GO" id="GO:0000390">
    <property type="term" value="P:spliceosomal complex disassembly"/>
    <property type="evidence" value="ECO:0007669"/>
    <property type="project" value="InterPro"/>
</dbReference>
<name>A0A061D9P8_BABBI</name>
<evidence type="ECO:0000256" key="3">
    <source>
        <dbReference type="SAM" id="MobiDB-lite"/>
    </source>
</evidence>
<dbReference type="SMART" id="SM00443">
    <property type="entry name" value="G_patch"/>
    <property type="match status" value="1"/>
</dbReference>
<dbReference type="InterPro" id="IPR022783">
    <property type="entry name" value="GCFC_dom"/>
</dbReference>
<feature type="compositionally biased region" description="Basic and acidic residues" evidence="3">
    <location>
        <begin position="680"/>
        <end position="690"/>
    </location>
</feature>
<evidence type="ECO:0000313" key="6">
    <source>
        <dbReference type="Proteomes" id="UP000033188"/>
    </source>
</evidence>
<accession>A0A061D9P8</accession>
<evidence type="ECO:0000256" key="2">
    <source>
        <dbReference type="SAM" id="Coils"/>
    </source>
</evidence>
<dbReference type="AlphaFoldDB" id="A0A061D9P8"/>
<feature type="region of interest" description="Disordered" evidence="3">
    <location>
        <begin position="18"/>
        <end position="146"/>
    </location>
</feature>